<protein>
    <submittedName>
        <fullName evidence="2">Uncharacterized protein</fullName>
    </submittedName>
</protein>
<evidence type="ECO:0000313" key="3">
    <source>
        <dbReference type="Proteomes" id="UP000000444"/>
    </source>
</evidence>
<feature type="coiled-coil region" evidence="1">
    <location>
        <begin position="9"/>
        <end position="43"/>
    </location>
</feature>
<reference evidence="2 3" key="1">
    <citation type="journal article" date="2009" name="Appl. Environ. Microbiol.">
        <title>Genome analysis of the meat starter culture bacterium Staphylococcus carnosus TM300.</title>
        <authorList>
            <person name="Rosenstein R."/>
            <person name="Nerz C."/>
            <person name="Biswas L."/>
            <person name="Resch A."/>
            <person name="Raddatz G."/>
            <person name="Schuster S.C."/>
            <person name="Goetz F."/>
        </authorList>
    </citation>
    <scope>NUCLEOTIDE SEQUENCE [LARGE SCALE GENOMIC DNA]</scope>
    <source>
        <strain evidence="2 3">TM300</strain>
    </source>
</reference>
<proteinExistence type="predicted"/>
<evidence type="ECO:0000256" key="1">
    <source>
        <dbReference type="SAM" id="Coils"/>
    </source>
</evidence>
<gene>
    <name evidence="2" type="ordered locus">Sca_0490</name>
</gene>
<keyword evidence="1" id="KW-0175">Coiled coil</keyword>
<accession>B9DJD2</accession>
<dbReference type="GeneID" id="93795427"/>
<evidence type="ECO:0000313" key="2">
    <source>
        <dbReference type="EMBL" id="CAL27404.1"/>
    </source>
</evidence>
<dbReference type="HOGENOM" id="CLU_2958544_0_0_9"/>
<dbReference type="EMBL" id="AM295250">
    <property type="protein sequence ID" value="CAL27404.1"/>
    <property type="molecule type" value="Genomic_DNA"/>
</dbReference>
<keyword evidence="3" id="KW-1185">Reference proteome</keyword>
<dbReference type="BioCyc" id="SCAR396513:SCA_RS02515-MONOMER"/>
<dbReference type="RefSeq" id="WP_015899748.1">
    <property type="nucleotide sequence ID" value="NC_012121.1"/>
</dbReference>
<dbReference type="KEGG" id="sca:SCA_0490"/>
<name>B9DJD2_STACT</name>
<sequence length="59" mass="7299">MDKFYQSQIHNIEVDIDIAKNTIDKYQRQIKEWQEDIKHKEAYIKQLKQFKSDIENKLM</sequence>
<dbReference type="Proteomes" id="UP000000444">
    <property type="component" value="Chromosome"/>
</dbReference>
<organism evidence="2 3">
    <name type="scientific">Staphylococcus carnosus (strain TM300)</name>
    <dbReference type="NCBI Taxonomy" id="396513"/>
    <lineage>
        <taxon>Bacteria</taxon>
        <taxon>Bacillati</taxon>
        <taxon>Bacillota</taxon>
        <taxon>Bacilli</taxon>
        <taxon>Bacillales</taxon>
        <taxon>Staphylococcaceae</taxon>
        <taxon>Staphylococcus</taxon>
    </lineage>
</organism>
<dbReference type="AlphaFoldDB" id="B9DJD2"/>